<organism evidence="2 3">
    <name type="scientific">Luteipulveratus halotolerans</name>
    <dbReference type="NCBI Taxonomy" id="1631356"/>
    <lineage>
        <taxon>Bacteria</taxon>
        <taxon>Bacillati</taxon>
        <taxon>Actinomycetota</taxon>
        <taxon>Actinomycetes</taxon>
        <taxon>Micrococcales</taxon>
        <taxon>Dermacoccaceae</taxon>
        <taxon>Luteipulveratus</taxon>
    </lineage>
</organism>
<feature type="compositionally biased region" description="Low complexity" evidence="1">
    <location>
        <begin position="1"/>
        <end position="13"/>
    </location>
</feature>
<name>A0A0L6CEK6_9MICO</name>
<dbReference type="Proteomes" id="UP000037397">
    <property type="component" value="Unassembled WGS sequence"/>
</dbReference>
<dbReference type="PROSITE" id="PS51318">
    <property type="entry name" value="TAT"/>
    <property type="match status" value="1"/>
</dbReference>
<protein>
    <submittedName>
        <fullName evidence="2">Uncharacterized protein</fullName>
    </submittedName>
</protein>
<evidence type="ECO:0000256" key="1">
    <source>
        <dbReference type="SAM" id="MobiDB-lite"/>
    </source>
</evidence>
<dbReference type="AlphaFoldDB" id="A0A0L6CEK6"/>
<proteinExistence type="predicted"/>
<keyword evidence="3" id="KW-1185">Reference proteome</keyword>
<dbReference type="EMBL" id="LAIR01000002">
    <property type="protein sequence ID" value="KNX36311.1"/>
    <property type="molecule type" value="Genomic_DNA"/>
</dbReference>
<comment type="caution">
    <text evidence="2">The sequence shown here is derived from an EMBL/GenBank/DDBJ whole genome shotgun (WGS) entry which is preliminary data.</text>
</comment>
<reference evidence="3" key="1">
    <citation type="submission" date="2015-03" db="EMBL/GenBank/DDBJ databases">
        <title>Luteipulveratus halotolerans sp. nov., a novel actinobacterium (Dermacoccaceae) from Sarawak, Malaysia.</title>
        <authorList>
            <person name="Juboi H."/>
            <person name="Basik A."/>
            <person name="Shamsul S.S."/>
            <person name="Arnold P."/>
            <person name="Schmitt E.K."/>
            <person name="Sanglier J.-J."/>
            <person name="Yeo T."/>
        </authorList>
    </citation>
    <scope>NUCLEOTIDE SEQUENCE [LARGE SCALE GENOMIC DNA]</scope>
    <source>
        <strain evidence="3">C296001</strain>
    </source>
</reference>
<dbReference type="RefSeq" id="WP_050668559.1">
    <property type="nucleotide sequence ID" value="NZ_LAIR01000002.1"/>
</dbReference>
<gene>
    <name evidence="2" type="ORF">VV01_02820</name>
</gene>
<accession>A0A0L6CEK6</accession>
<evidence type="ECO:0000313" key="2">
    <source>
        <dbReference type="EMBL" id="KNX36311.1"/>
    </source>
</evidence>
<sequence length="157" mass="16442">MTSTTRTAQNPTARARRTPRRGLALGAAAVGAGLLALTPMSSASAATYALRAEVPGATGTATITWTVKDEAPVISYKMTAYDTARDGKSASVRATVYRTNGNIVTGWVTAYGVGQPRTWTTSGYALSVKGIRLQVCTHRSGVAVQCAYSAYADNPYT</sequence>
<dbReference type="InterPro" id="IPR006311">
    <property type="entry name" value="TAT_signal"/>
</dbReference>
<evidence type="ECO:0000313" key="3">
    <source>
        <dbReference type="Proteomes" id="UP000037397"/>
    </source>
</evidence>
<feature type="region of interest" description="Disordered" evidence="1">
    <location>
        <begin position="1"/>
        <end position="20"/>
    </location>
</feature>